<dbReference type="AlphaFoldDB" id="D3RPE8"/>
<dbReference type="HOGENOM" id="CLU_3021650_0_0_6"/>
<keyword evidence="2" id="KW-1185">Reference proteome</keyword>
<dbReference type="EMBL" id="CP001896">
    <property type="protein sequence ID" value="ADC63538.1"/>
    <property type="molecule type" value="Genomic_DNA"/>
</dbReference>
<protein>
    <submittedName>
        <fullName evidence="1">HIRA HIR histone cell cycle regulation defective protein A-like protein</fullName>
    </submittedName>
</protein>
<evidence type="ECO:0000313" key="1">
    <source>
        <dbReference type="EMBL" id="ADC63538.1"/>
    </source>
</evidence>
<sequence>MTAPNATPPTDSTWPPILLDGFAVKSPNSLLGGKSMGCLCLQAPTQRLPMPQPET</sequence>
<gene>
    <name evidence="1" type="ordered locus">Alvin_2629</name>
</gene>
<dbReference type="STRING" id="572477.Alvin_2629"/>
<proteinExistence type="predicted"/>
<dbReference type="Proteomes" id="UP000001441">
    <property type="component" value="Chromosome"/>
</dbReference>
<name>D3RPE8_ALLVD</name>
<dbReference type="KEGG" id="alv:Alvin_2629"/>
<accession>D3RPE8</accession>
<organism evidence="1 2">
    <name type="scientific">Allochromatium vinosum (strain ATCC 17899 / DSM 180 / NBRC 103801 / NCIMB 10441 / D)</name>
    <name type="common">Chromatium vinosum</name>
    <dbReference type="NCBI Taxonomy" id="572477"/>
    <lineage>
        <taxon>Bacteria</taxon>
        <taxon>Pseudomonadati</taxon>
        <taxon>Pseudomonadota</taxon>
        <taxon>Gammaproteobacteria</taxon>
        <taxon>Chromatiales</taxon>
        <taxon>Chromatiaceae</taxon>
        <taxon>Allochromatium</taxon>
    </lineage>
</organism>
<evidence type="ECO:0000313" key="2">
    <source>
        <dbReference type="Proteomes" id="UP000001441"/>
    </source>
</evidence>
<reference evidence="1 2" key="1">
    <citation type="journal article" date="2011" name="Stand. Genomic Sci.">
        <title>Complete genome sequence of Allochromatium vinosum DSM 180(T).</title>
        <authorList>
            <person name="Weissgerber T."/>
            <person name="Zigann R."/>
            <person name="Bruce D."/>
            <person name="Chang Y.J."/>
            <person name="Detter J.C."/>
            <person name="Han C."/>
            <person name="Hauser L."/>
            <person name="Jeffries C.D."/>
            <person name="Land M."/>
            <person name="Munk A.C."/>
            <person name="Tapia R."/>
            <person name="Dahl C."/>
        </authorList>
    </citation>
    <scope>NUCLEOTIDE SEQUENCE [LARGE SCALE GENOMIC DNA]</scope>
    <source>
        <strain evidence="2">ATCC 17899 / DSM 180 / NBRC 103801 / NCIMB 10441 / D</strain>
    </source>
</reference>